<evidence type="ECO:0000313" key="3">
    <source>
        <dbReference type="Proteomes" id="UP000319160"/>
    </source>
</evidence>
<dbReference type="EMBL" id="VFLP01000059">
    <property type="protein sequence ID" value="TRX90094.1"/>
    <property type="molecule type" value="Genomic_DNA"/>
</dbReference>
<dbReference type="AlphaFoldDB" id="A0A553HQ55"/>
<dbReference type="Pfam" id="PF22893">
    <property type="entry name" value="ULD_2"/>
    <property type="match status" value="1"/>
</dbReference>
<dbReference type="InterPro" id="IPR054464">
    <property type="entry name" value="ULD_fung"/>
</dbReference>
<organism evidence="2 3">
    <name type="scientific">Xylaria flabelliformis</name>
    <dbReference type="NCBI Taxonomy" id="2512241"/>
    <lineage>
        <taxon>Eukaryota</taxon>
        <taxon>Fungi</taxon>
        <taxon>Dikarya</taxon>
        <taxon>Ascomycota</taxon>
        <taxon>Pezizomycotina</taxon>
        <taxon>Sordariomycetes</taxon>
        <taxon>Xylariomycetidae</taxon>
        <taxon>Xylariales</taxon>
        <taxon>Xylariaceae</taxon>
        <taxon>Xylaria</taxon>
    </lineage>
</organism>
<gene>
    <name evidence="2" type="ORF">FHL15_009013</name>
</gene>
<dbReference type="OrthoDB" id="3045089at2759"/>
<name>A0A553HQ55_9PEZI</name>
<accession>A0A553HQ55</accession>
<comment type="caution">
    <text evidence="2">The sequence shown here is derived from an EMBL/GenBank/DDBJ whole genome shotgun (WGS) entry which is preliminary data.</text>
</comment>
<sequence>MPVSFGFSVGDFIAVATLVHKIIQAIDENKGAATDYKSCVSMLRSLHSCICSIKNSLKLTQDASSFQFHEAALANGVMYEINICMDLLNAFLDSTYKYTASLLHSSEARNFEEAQTAMSLFRAGRATIKKLEKSWTKISWAIFRKEDIRKLELTLQPHLSALQLYEIALQRSSLCRVENCTAETALVVRRIEDTMMGFLDSLKSAYNTRPPHISDKINKFQPVFFEDALGRSIELPREFCVSKQRFQQHLEILFQDMPGYEKVIKKEYDLEDPAGTTIISNSDWHLKVTAGTRIAMTLLFQLTSRTKHLISQICPKCNTINRKSDLQQGMTKCSNCELIFVMINTGNGDARDLQVPWSKEMQESVAQGAFRRIRYYLKTEPVSASRTNYVNISEF</sequence>
<evidence type="ECO:0000313" key="2">
    <source>
        <dbReference type="EMBL" id="TRX90094.1"/>
    </source>
</evidence>
<reference evidence="3" key="1">
    <citation type="submission" date="2019-06" db="EMBL/GenBank/DDBJ databases">
        <title>Draft genome sequence of the griseofulvin-producing fungus Xylaria cubensis strain G536.</title>
        <authorList>
            <person name="Mead M.E."/>
            <person name="Raja H.A."/>
            <person name="Steenwyk J.L."/>
            <person name="Knowles S.L."/>
            <person name="Oberlies N.H."/>
            <person name="Rokas A."/>
        </authorList>
    </citation>
    <scope>NUCLEOTIDE SEQUENCE [LARGE SCALE GENOMIC DNA]</scope>
    <source>
        <strain evidence="3">G536</strain>
    </source>
</reference>
<evidence type="ECO:0000259" key="1">
    <source>
        <dbReference type="Pfam" id="PF22893"/>
    </source>
</evidence>
<dbReference type="Proteomes" id="UP000319160">
    <property type="component" value="Unassembled WGS sequence"/>
</dbReference>
<proteinExistence type="predicted"/>
<dbReference type="PANTHER" id="PTHR38886">
    <property type="entry name" value="SESA DOMAIN-CONTAINING PROTEIN"/>
    <property type="match status" value="1"/>
</dbReference>
<feature type="domain" description="Ubiquitin-like" evidence="1">
    <location>
        <begin position="220"/>
        <end position="300"/>
    </location>
</feature>
<keyword evidence="3" id="KW-1185">Reference proteome</keyword>
<dbReference type="PANTHER" id="PTHR38886:SF1">
    <property type="entry name" value="NACHT-NTPASE AND P-LOOP NTPASES N-TERMINAL DOMAIN-CONTAINING PROTEIN"/>
    <property type="match status" value="1"/>
</dbReference>
<protein>
    <recommendedName>
        <fullName evidence="1">Ubiquitin-like domain-containing protein</fullName>
    </recommendedName>
</protein>